<dbReference type="Pfam" id="PF07690">
    <property type="entry name" value="MFS_1"/>
    <property type="match status" value="1"/>
</dbReference>
<dbReference type="OrthoDB" id="440755at2759"/>
<dbReference type="GeneID" id="18880121"/>
<evidence type="ECO:0000256" key="2">
    <source>
        <dbReference type="ARBA" id="ARBA00022448"/>
    </source>
</evidence>
<gene>
    <name evidence="9" type="ORF">PUNSTDRAFT_138621</name>
</gene>
<dbReference type="PANTHER" id="PTHR42718:SF9">
    <property type="entry name" value="MAJOR FACILITATOR SUPERFAMILY MULTIDRUG TRANSPORTER MFSC"/>
    <property type="match status" value="1"/>
</dbReference>
<dbReference type="GO" id="GO:0016020">
    <property type="term" value="C:membrane"/>
    <property type="evidence" value="ECO:0007669"/>
    <property type="project" value="UniProtKB-SubCell"/>
</dbReference>
<dbReference type="eggNOG" id="KOG0254">
    <property type="taxonomic scope" value="Eukaryota"/>
</dbReference>
<evidence type="ECO:0000313" key="10">
    <source>
        <dbReference type="Proteomes" id="UP000054196"/>
    </source>
</evidence>
<feature type="transmembrane region" description="Helical" evidence="7">
    <location>
        <begin position="155"/>
        <end position="179"/>
    </location>
</feature>
<dbReference type="InterPro" id="IPR020846">
    <property type="entry name" value="MFS_dom"/>
</dbReference>
<dbReference type="EMBL" id="JH687554">
    <property type="protein sequence ID" value="EIN04578.1"/>
    <property type="molecule type" value="Genomic_DNA"/>
</dbReference>
<feature type="transmembrane region" description="Helical" evidence="7">
    <location>
        <begin position="293"/>
        <end position="318"/>
    </location>
</feature>
<dbReference type="PROSITE" id="PS50850">
    <property type="entry name" value="MFS"/>
    <property type="match status" value="1"/>
</dbReference>
<name>R7S2X7_PUNST</name>
<feature type="transmembrane region" description="Helical" evidence="7">
    <location>
        <begin position="185"/>
        <end position="205"/>
    </location>
</feature>
<dbReference type="Gene3D" id="1.20.1250.20">
    <property type="entry name" value="MFS general substrate transporter like domains"/>
    <property type="match status" value="2"/>
</dbReference>
<proteinExistence type="predicted"/>
<evidence type="ECO:0000256" key="1">
    <source>
        <dbReference type="ARBA" id="ARBA00004141"/>
    </source>
</evidence>
<organism evidence="9 10">
    <name type="scientific">Punctularia strigosozonata (strain HHB-11173)</name>
    <name type="common">White-rot fungus</name>
    <dbReference type="NCBI Taxonomy" id="741275"/>
    <lineage>
        <taxon>Eukaryota</taxon>
        <taxon>Fungi</taxon>
        <taxon>Dikarya</taxon>
        <taxon>Basidiomycota</taxon>
        <taxon>Agaricomycotina</taxon>
        <taxon>Agaricomycetes</taxon>
        <taxon>Corticiales</taxon>
        <taxon>Punctulariaceae</taxon>
        <taxon>Punctularia</taxon>
    </lineage>
</organism>
<dbReference type="OMA" id="VPKENDR"/>
<feature type="transmembrane region" description="Helical" evidence="7">
    <location>
        <begin position="30"/>
        <end position="56"/>
    </location>
</feature>
<keyword evidence="2" id="KW-0813">Transport</keyword>
<feature type="transmembrane region" description="Helical" evidence="7">
    <location>
        <begin position="95"/>
        <end position="114"/>
    </location>
</feature>
<dbReference type="HOGENOM" id="CLU_000960_27_1_1"/>
<evidence type="ECO:0000256" key="7">
    <source>
        <dbReference type="SAM" id="Phobius"/>
    </source>
</evidence>
<feature type="transmembrane region" description="Helical" evidence="7">
    <location>
        <begin position="465"/>
        <end position="485"/>
    </location>
</feature>
<evidence type="ECO:0000313" key="9">
    <source>
        <dbReference type="EMBL" id="EIN04578.1"/>
    </source>
</evidence>
<comment type="subcellular location">
    <subcellularLocation>
        <location evidence="1">Membrane</location>
        <topology evidence="1">Multi-pass membrane protein</topology>
    </subcellularLocation>
</comment>
<dbReference type="AlphaFoldDB" id="R7S2X7"/>
<dbReference type="PANTHER" id="PTHR42718">
    <property type="entry name" value="MAJOR FACILITATOR SUPERFAMILY MULTIDRUG TRANSPORTER MFSC"/>
    <property type="match status" value="1"/>
</dbReference>
<feature type="transmembrane region" description="Helical" evidence="7">
    <location>
        <begin position="382"/>
        <end position="402"/>
    </location>
</feature>
<feature type="transmembrane region" description="Helical" evidence="7">
    <location>
        <begin position="120"/>
        <end position="143"/>
    </location>
</feature>
<feature type="region of interest" description="Disordered" evidence="6">
    <location>
        <begin position="501"/>
        <end position="542"/>
    </location>
</feature>
<dbReference type="InterPro" id="IPR036259">
    <property type="entry name" value="MFS_trans_sf"/>
</dbReference>
<keyword evidence="10" id="KW-1185">Reference proteome</keyword>
<evidence type="ECO:0000256" key="3">
    <source>
        <dbReference type="ARBA" id="ARBA00022692"/>
    </source>
</evidence>
<keyword evidence="3 7" id="KW-0812">Transmembrane</keyword>
<dbReference type="KEGG" id="psq:PUNSTDRAFT_138621"/>
<keyword evidence="4 7" id="KW-1133">Transmembrane helix</keyword>
<evidence type="ECO:0000256" key="4">
    <source>
        <dbReference type="ARBA" id="ARBA00022989"/>
    </source>
</evidence>
<feature type="transmembrane region" description="Helical" evidence="7">
    <location>
        <begin position="423"/>
        <end position="445"/>
    </location>
</feature>
<feature type="transmembrane region" description="Helical" evidence="7">
    <location>
        <begin position="250"/>
        <end position="272"/>
    </location>
</feature>
<evidence type="ECO:0000256" key="5">
    <source>
        <dbReference type="ARBA" id="ARBA00023136"/>
    </source>
</evidence>
<dbReference type="Proteomes" id="UP000054196">
    <property type="component" value="Unassembled WGS sequence"/>
</dbReference>
<dbReference type="SUPFAM" id="SSF103473">
    <property type="entry name" value="MFS general substrate transporter"/>
    <property type="match status" value="1"/>
</dbReference>
<accession>R7S2X7</accession>
<protein>
    <submittedName>
        <fullName evidence="9">MFS general substrate transporter</fullName>
    </submittedName>
</protein>
<evidence type="ECO:0000256" key="6">
    <source>
        <dbReference type="SAM" id="MobiDB-lite"/>
    </source>
</evidence>
<feature type="transmembrane region" description="Helical" evidence="7">
    <location>
        <begin position="357"/>
        <end position="376"/>
    </location>
</feature>
<dbReference type="GO" id="GO:0022857">
    <property type="term" value="F:transmembrane transporter activity"/>
    <property type="evidence" value="ECO:0007669"/>
    <property type="project" value="InterPro"/>
</dbReference>
<evidence type="ECO:0000259" key="8">
    <source>
        <dbReference type="PROSITE" id="PS50850"/>
    </source>
</evidence>
<dbReference type="RefSeq" id="XP_007388373.1">
    <property type="nucleotide sequence ID" value="XM_007388311.1"/>
</dbReference>
<reference evidence="10" key="1">
    <citation type="journal article" date="2012" name="Science">
        <title>The Paleozoic origin of enzymatic lignin decomposition reconstructed from 31 fungal genomes.</title>
        <authorList>
            <person name="Floudas D."/>
            <person name="Binder M."/>
            <person name="Riley R."/>
            <person name="Barry K."/>
            <person name="Blanchette R.A."/>
            <person name="Henrissat B."/>
            <person name="Martinez A.T."/>
            <person name="Otillar R."/>
            <person name="Spatafora J.W."/>
            <person name="Yadav J.S."/>
            <person name="Aerts A."/>
            <person name="Benoit I."/>
            <person name="Boyd A."/>
            <person name="Carlson A."/>
            <person name="Copeland A."/>
            <person name="Coutinho P.M."/>
            <person name="de Vries R.P."/>
            <person name="Ferreira P."/>
            <person name="Findley K."/>
            <person name="Foster B."/>
            <person name="Gaskell J."/>
            <person name="Glotzer D."/>
            <person name="Gorecki P."/>
            <person name="Heitman J."/>
            <person name="Hesse C."/>
            <person name="Hori C."/>
            <person name="Igarashi K."/>
            <person name="Jurgens J.A."/>
            <person name="Kallen N."/>
            <person name="Kersten P."/>
            <person name="Kohler A."/>
            <person name="Kuees U."/>
            <person name="Kumar T.K.A."/>
            <person name="Kuo A."/>
            <person name="LaButti K."/>
            <person name="Larrondo L.F."/>
            <person name="Lindquist E."/>
            <person name="Ling A."/>
            <person name="Lombard V."/>
            <person name="Lucas S."/>
            <person name="Lundell T."/>
            <person name="Martin R."/>
            <person name="McLaughlin D.J."/>
            <person name="Morgenstern I."/>
            <person name="Morin E."/>
            <person name="Murat C."/>
            <person name="Nagy L.G."/>
            <person name="Nolan M."/>
            <person name="Ohm R.A."/>
            <person name="Patyshakuliyeva A."/>
            <person name="Rokas A."/>
            <person name="Ruiz-Duenas F.J."/>
            <person name="Sabat G."/>
            <person name="Salamov A."/>
            <person name="Samejima M."/>
            <person name="Schmutz J."/>
            <person name="Slot J.C."/>
            <person name="St John F."/>
            <person name="Stenlid J."/>
            <person name="Sun H."/>
            <person name="Sun S."/>
            <person name="Syed K."/>
            <person name="Tsang A."/>
            <person name="Wiebenga A."/>
            <person name="Young D."/>
            <person name="Pisabarro A."/>
            <person name="Eastwood D.C."/>
            <person name="Martin F."/>
            <person name="Cullen D."/>
            <person name="Grigoriev I.V."/>
            <person name="Hibbett D.S."/>
        </authorList>
    </citation>
    <scope>NUCLEOTIDE SEQUENCE [LARGE SCALE GENOMIC DNA]</scope>
    <source>
        <strain evidence="10">HHB-11173 SS5</strain>
    </source>
</reference>
<feature type="transmembrane region" description="Helical" evidence="7">
    <location>
        <begin position="330"/>
        <end position="350"/>
    </location>
</feature>
<feature type="domain" description="Major facilitator superfamily (MFS) profile" evidence="8">
    <location>
        <begin position="30"/>
        <end position="489"/>
    </location>
</feature>
<sequence length="542" mass="57758">MVAELVLSPAATLVDGLLPSQLSTIRKYSLLLVFCLAQLIDVFNNSALFSAIPTLITSLDMTESESTWIISAYQLTFASFLLISGRISDVYNPKAAFITGFSGLGLIAIGSGFVRSKIVLIVLRALSGMVASLTIPAALTLLVKIFPEPAEQARAIGIFGGCGAIGNVLGLIIGAIFIQYTSWSWVFWFIPTVALPISALSYFLIPPQYEDASGDEPKSSSEKLKNLDTLGVASLILLIFAVTSGSSSGWGSATVLAPLIISPFLLAGFFFYERAIPAAKAAIPPATWFLPNFAVLFAVALLPYFWWVTIFTIFTNLWQGVYGWQAIDSAVHFLPVGIVAFAASWTGSWAKRVSPKWIIMAGEGLMIIATILMAFASAREAYWPFVFPAFLLGSTGATLAYTHANIAIFQTSLAESDKMAGTVGAIFNGALQLGSAVGIAAVTSVESSVEKRSSRGIEGYQGRAAAFWFLLGVVIVETAAVLIFYRRDIAVVEDAERVEAKTGDGEAKCTSSEKTSFDGASPAREPAGEIVEELTEGSGFTP</sequence>
<keyword evidence="5 7" id="KW-0472">Membrane</keyword>
<dbReference type="InterPro" id="IPR011701">
    <property type="entry name" value="MFS"/>
</dbReference>